<organism evidence="1">
    <name type="scientific">seawater metagenome</name>
    <dbReference type="NCBI Taxonomy" id="1561972"/>
    <lineage>
        <taxon>unclassified sequences</taxon>
        <taxon>metagenomes</taxon>
        <taxon>ecological metagenomes</taxon>
    </lineage>
</organism>
<accession>A0A5E8CJ05</accession>
<protein>
    <submittedName>
        <fullName evidence="1">Uncharacterized protein</fullName>
    </submittedName>
</protein>
<sequence>MSFLEDHKTTITIMIIFLLLCIDSVKDNVTENFGIDQLYLTNSTKCFSCERDLARRYGPQWAWMGQNSKCFDCEKQLVNNNGVPYGALGNVSKCFDCINQVDMNQPKKVQNNKHQSEETKDLLCNCGRGLPTTDGRRKCISGNGIPTNDKLTVADYNNWT</sequence>
<gene>
    <name evidence="1" type="ORF">CPAV1605_946</name>
</gene>
<name>A0A5E8CJ05_9ZZZZ</name>
<dbReference type="AlphaFoldDB" id="A0A5E8CJ05"/>
<reference evidence="1" key="1">
    <citation type="submission" date="2019-09" db="EMBL/GenBank/DDBJ databases">
        <authorList>
            <person name="Needham M D."/>
        </authorList>
    </citation>
    <scope>NUCLEOTIDE SEQUENCE</scope>
</reference>
<proteinExistence type="predicted"/>
<evidence type="ECO:0000313" key="1">
    <source>
        <dbReference type="EMBL" id="VVU95221.1"/>
    </source>
</evidence>
<dbReference type="EMBL" id="CABVLZ010000004">
    <property type="protein sequence ID" value="VVU95221.1"/>
    <property type="molecule type" value="Genomic_DNA"/>
</dbReference>